<feature type="non-terminal residue" evidence="1">
    <location>
        <position position="43"/>
    </location>
</feature>
<evidence type="ECO:0008006" key="3">
    <source>
        <dbReference type="Google" id="ProtNLM"/>
    </source>
</evidence>
<dbReference type="Proteomes" id="UP000676336">
    <property type="component" value="Unassembled WGS sequence"/>
</dbReference>
<sequence length="43" mass="4686">MGTPVVHVDRLTKIFGPDRIAVNEVSFNLYDNQITSLLGPNGS</sequence>
<dbReference type="EMBL" id="CAJOBI010088712">
    <property type="protein sequence ID" value="CAF4531428.1"/>
    <property type="molecule type" value="Genomic_DNA"/>
</dbReference>
<dbReference type="SUPFAM" id="SSF52540">
    <property type="entry name" value="P-loop containing nucleoside triphosphate hydrolases"/>
    <property type="match status" value="1"/>
</dbReference>
<evidence type="ECO:0000313" key="2">
    <source>
        <dbReference type="Proteomes" id="UP000676336"/>
    </source>
</evidence>
<dbReference type="Gene3D" id="3.40.50.300">
    <property type="entry name" value="P-loop containing nucleotide triphosphate hydrolases"/>
    <property type="match status" value="1"/>
</dbReference>
<protein>
    <recommendedName>
        <fullName evidence="3">ABC transporter ATP-binding protein</fullName>
    </recommendedName>
</protein>
<dbReference type="AlphaFoldDB" id="A0A8S2Y8I4"/>
<comment type="caution">
    <text evidence="1">The sequence shown here is derived from an EMBL/GenBank/DDBJ whole genome shotgun (WGS) entry which is preliminary data.</text>
</comment>
<reference evidence="1" key="1">
    <citation type="submission" date="2021-02" db="EMBL/GenBank/DDBJ databases">
        <authorList>
            <person name="Nowell W R."/>
        </authorList>
    </citation>
    <scope>NUCLEOTIDE SEQUENCE</scope>
</reference>
<gene>
    <name evidence="1" type="ORF">SMN809_LOCUS36251</name>
</gene>
<name>A0A8S2Y8I4_9BILA</name>
<accession>A0A8S2Y8I4</accession>
<evidence type="ECO:0000313" key="1">
    <source>
        <dbReference type="EMBL" id="CAF4531428.1"/>
    </source>
</evidence>
<organism evidence="1 2">
    <name type="scientific">Rotaria magnacalcarata</name>
    <dbReference type="NCBI Taxonomy" id="392030"/>
    <lineage>
        <taxon>Eukaryota</taxon>
        <taxon>Metazoa</taxon>
        <taxon>Spiralia</taxon>
        <taxon>Gnathifera</taxon>
        <taxon>Rotifera</taxon>
        <taxon>Eurotatoria</taxon>
        <taxon>Bdelloidea</taxon>
        <taxon>Philodinida</taxon>
        <taxon>Philodinidae</taxon>
        <taxon>Rotaria</taxon>
    </lineage>
</organism>
<proteinExistence type="predicted"/>
<dbReference type="InterPro" id="IPR027417">
    <property type="entry name" value="P-loop_NTPase"/>
</dbReference>